<dbReference type="OrthoDB" id="193716at2759"/>
<evidence type="ECO:0000256" key="5">
    <source>
        <dbReference type="ARBA" id="ARBA00022884"/>
    </source>
</evidence>
<dbReference type="EMBL" id="CM002876">
    <property type="protein sequence ID" value="KFK28068.1"/>
    <property type="molecule type" value="Genomic_DNA"/>
</dbReference>
<evidence type="ECO:0000256" key="3">
    <source>
        <dbReference type="ARBA" id="ARBA00022806"/>
    </source>
</evidence>
<dbReference type="Pfam" id="PF00270">
    <property type="entry name" value="DEAD"/>
    <property type="match status" value="1"/>
</dbReference>
<accession>A0A087GDW6</accession>
<dbReference type="InterPro" id="IPR011545">
    <property type="entry name" value="DEAD/DEAH_box_helicase_dom"/>
</dbReference>
<keyword evidence="4 7" id="KW-0067">ATP-binding</keyword>
<evidence type="ECO:0000313" key="13">
    <source>
        <dbReference type="Proteomes" id="UP000029120"/>
    </source>
</evidence>
<dbReference type="SMART" id="SM00490">
    <property type="entry name" value="HELICc"/>
    <property type="match status" value="1"/>
</dbReference>
<comment type="catalytic activity">
    <reaction evidence="7">
        <text>ATP + H2O = ADP + phosphate + H(+)</text>
        <dbReference type="Rhea" id="RHEA:13065"/>
        <dbReference type="ChEBI" id="CHEBI:15377"/>
        <dbReference type="ChEBI" id="CHEBI:15378"/>
        <dbReference type="ChEBI" id="CHEBI:30616"/>
        <dbReference type="ChEBI" id="CHEBI:43474"/>
        <dbReference type="ChEBI" id="CHEBI:456216"/>
        <dbReference type="EC" id="3.6.4.13"/>
    </reaction>
</comment>
<keyword evidence="1 7" id="KW-0547">Nucleotide-binding</keyword>
<evidence type="ECO:0000259" key="11">
    <source>
        <dbReference type="PROSITE" id="PS51195"/>
    </source>
</evidence>
<feature type="short sequence motif" description="Q motif" evidence="6">
    <location>
        <begin position="247"/>
        <end position="275"/>
    </location>
</feature>
<evidence type="ECO:0000313" key="12">
    <source>
        <dbReference type="EMBL" id="KFK28068.1"/>
    </source>
</evidence>
<feature type="region of interest" description="Disordered" evidence="8">
    <location>
        <begin position="84"/>
        <end position="161"/>
    </location>
</feature>
<sequence length="715" mass="80723">MKFPLRIRFFTHSSSSVPFLFRVFSFRLNYFPIGSRINFSTRTNRDPPEFERRSRDGGETRGSKSLIEDEEELSNLVSGFRTGSYRLTSDDDDPGLDREDRSRGRNQDKRGIRNKVDSFRDKRYGDRENGLNGRFQGKSSHGSFGGRKETSLDSGFRSDRDRKDYKGLRKREDFLEDESSDEDVKSLVMGSFGDLLSEEDEEEDEDYEFLKKKATSAFGFDKEKIVGADNVRNADGVKPSDSYLTKTRFDQYPLSPLSLKAIKEAGYETMTVVQEATLPVILKGKDVLAKAKTGTGKTVAFLLPAIEVVVKSPPISPDNKRPPFLALVICPTRELACQAATEANTLLKYHPSIGVQVVIGGTRLGLEQKRMQTNPCQILVATPGRLKDHIENTPGFATRLKGVKVLVLDEADHLLDMGFRIDIERIISAVPKERQTFLFSATVPEEVRQICLIALRRDHEFINCVHEGTGETHQQVKQTHMIASLDRHFSLLYTLLREHIADNGDYKVIVFCTTAMVTKLVADLLGELNLNVREIHSRKPQSYRTRVSNEFRKSKGLILVTSDVSARGVDYPDVTLVLQVGLPKDREQYIHRLGRTGRKGKEGEGLLLLAPWEEYFLSSLKDLPITKSPLPSIEPETVKKVQKALCHVEMRNKEAAYQAWLGYYNSQKMIGRDKDRLVELANEFSRSMGLDNPPAIPKLILGKMGLKNVPGLRAK</sequence>
<comment type="function">
    <text evidence="7">RNA helicase.</text>
</comment>
<dbReference type="eggNOG" id="KOG0342">
    <property type="taxonomic scope" value="Eukaryota"/>
</dbReference>
<dbReference type="GO" id="GO:0016787">
    <property type="term" value="F:hydrolase activity"/>
    <property type="evidence" value="ECO:0007669"/>
    <property type="project" value="UniProtKB-KW"/>
</dbReference>
<dbReference type="InterPro" id="IPR014014">
    <property type="entry name" value="RNA_helicase_DEAD_Q_motif"/>
</dbReference>
<dbReference type="SMART" id="SM00487">
    <property type="entry name" value="DEXDc"/>
    <property type="match status" value="1"/>
</dbReference>
<dbReference type="PROSITE" id="PS51194">
    <property type="entry name" value="HELICASE_CTER"/>
    <property type="match status" value="1"/>
</dbReference>
<dbReference type="SUPFAM" id="SSF52540">
    <property type="entry name" value="P-loop containing nucleoside triphosphate hydrolases"/>
    <property type="match status" value="1"/>
</dbReference>
<feature type="region of interest" description="Disordered" evidence="8">
    <location>
        <begin position="41"/>
        <end position="68"/>
    </location>
</feature>
<dbReference type="AlphaFoldDB" id="A0A087GDW6"/>
<dbReference type="CDD" id="cd18787">
    <property type="entry name" value="SF2_C_DEAD"/>
    <property type="match status" value="1"/>
</dbReference>
<feature type="domain" description="DEAD-box RNA helicase Q" evidence="11">
    <location>
        <begin position="247"/>
        <end position="275"/>
    </location>
</feature>
<organism evidence="12 13">
    <name type="scientific">Arabis alpina</name>
    <name type="common">Alpine rock-cress</name>
    <dbReference type="NCBI Taxonomy" id="50452"/>
    <lineage>
        <taxon>Eukaryota</taxon>
        <taxon>Viridiplantae</taxon>
        <taxon>Streptophyta</taxon>
        <taxon>Embryophyta</taxon>
        <taxon>Tracheophyta</taxon>
        <taxon>Spermatophyta</taxon>
        <taxon>Magnoliopsida</taxon>
        <taxon>eudicotyledons</taxon>
        <taxon>Gunneridae</taxon>
        <taxon>Pentapetalae</taxon>
        <taxon>rosids</taxon>
        <taxon>malvids</taxon>
        <taxon>Brassicales</taxon>
        <taxon>Brassicaceae</taxon>
        <taxon>Arabideae</taxon>
        <taxon>Arabis</taxon>
    </lineage>
</organism>
<dbReference type="GO" id="GO:0003724">
    <property type="term" value="F:RNA helicase activity"/>
    <property type="evidence" value="ECO:0007669"/>
    <property type="project" value="UniProtKB-EC"/>
</dbReference>
<comment type="similarity">
    <text evidence="7">Belongs to the DEAD box helicase family.</text>
</comment>
<keyword evidence="2 7" id="KW-0378">Hydrolase</keyword>
<evidence type="ECO:0000256" key="8">
    <source>
        <dbReference type="SAM" id="MobiDB-lite"/>
    </source>
</evidence>
<dbReference type="GO" id="GO:0005524">
    <property type="term" value="F:ATP binding"/>
    <property type="evidence" value="ECO:0007669"/>
    <property type="project" value="UniProtKB-UniRule"/>
</dbReference>
<keyword evidence="13" id="KW-1185">Reference proteome</keyword>
<evidence type="ECO:0000256" key="2">
    <source>
        <dbReference type="ARBA" id="ARBA00022801"/>
    </source>
</evidence>
<feature type="compositionally biased region" description="Basic and acidic residues" evidence="8">
    <location>
        <begin position="146"/>
        <end position="161"/>
    </location>
</feature>
<evidence type="ECO:0000256" key="4">
    <source>
        <dbReference type="ARBA" id="ARBA00022840"/>
    </source>
</evidence>
<dbReference type="PANTHER" id="PTHR24031">
    <property type="entry name" value="RNA HELICASE"/>
    <property type="match status" value="1"/>
</dbReference>
<evidence type="ECO:0000256" key="1">
    <source>
        <dbReference type="ARBA" id="ARBA00022741"/>
    </source>
</evidence>
<reference evidence="13" key="1">
    <citation type="journal article" date="2015" name="Nat. Plants">
        <title>Genome expansion of Arabis alpina linked with retrotransposition and reduced symmetric DNA methylation.</title>
        <authorList>
            <person name="Willing E.M."/>
            <person name="Rawat V."/>
            <person name="Mandakova T."/>
            <person name="Maumus F."/>
            <person name="James G.V."/>
            <person name="Nordstroem K.J."/>
            <person name="Becker C."/>
            <person name="Warthmann N."/>
            <person name="Chica C."/>
            <person name="Szarzynska B."/>
            <person name="Zytnicki M."/>
            <person name="Albani M.C."/>
            <person name="Kiefer C."/>
            <person name="Bergonzi S."/>
            <person name="Castaings L."/>
            <person name="Mateos J.L."/>
            <person name="Berns M.C."/>
            <person name="Bujdoso N."/>
            <person name="Piofczyk T."/>
            <person name="de Lorenzo L."/>
            <person name="Barrero-Sicilia C."/>
            <person name="Mateos I."/>
            <person name="Piednoel M."/>
            <person name="Hagmann J."/>
            <person name="Chen-Min-Tao R."/>
            <person name="Iglesias-Fernandez R."/>
            <person name="Schuster S.C."/>
            <person name="Alonso-Blanco C."/>
            <person name="Roudier F."/>
            <person name="Carbonero P."/>
            <person name="Paz-Ares J."/>
            <person name="Davis S.J."/>
            <person name="Pecinka A."/>
            <person name="Quesneville H."/>
            <person name="Colot V."/>
            <person name="Lysak M.A."/>
            <person name="Weigel D."/>
            <person name="Coupland G."/>
            <person name="Schneeberger K."/>
        </authorList>
    </citation>
    <scope>NUCLEOTIDE SEQUENCE [LARGE SCALE GENOMIC DNA]</scope>
    <source>
        <strain evidence="13">cv. Pajares</strain>
    </source>
</reference>
<dbReference type="OMA" id="NGEQYVH"/>
<dbReference type="InterPro" id="IPR027417">
    <property type="entry name" value="P-loop_NTPase"/>
</dbReference>
<dbReference type="InterPro" id="IPR001650">
    <property type="entry name" value="Helicase_C-like"/>
</dbReference>
<protein>
    <recommendedName>
        <fullName evidence="7">ATP-dependent RNA helicase</fullName>
        <ecNumber evidence="7">3.6.4.13</ecNumber>
    </recommendedName>
</protein>
<dbReference type="PROSITE" id="PS51192">
    <property type="entry name" value="HELICASE_ATP_BIND_1"/>
    <property type="match status" value="1"/>
</dbReference>
<feature type="domain" description="Helicase ATP-binding" evidence="9">
    <location>
        <begin position="278"/>
        <end position="461"/>
    </location>
</feature>
<evidence type="ECO:0000256" key="7">
    <source>
        <dbReference type="RuleBase" id="RU365068"/>
    </source>
</evidence>
<dbReference type="EC" id="3.6.4.13" evidence="7"/>
<evidence type="ECO:0000256" key="6">
    <source>
        <dbReference type="PROSITE-ProRule" id="PRU00552"/>
    </source>
</evidence>
<dbReference type="CDD" id="cd17964">
    <property type="entry name" value="DEADc_MSS116"/>
    <property type="match status" value="1"/>
</dbReference>
<dbReference type="GO" id="GO:0003723">
    <property type="term" value="F:RNA binding"/>
    <property type="evidence" value="ECO:0007669"/>
    <property type="project" value="UniProtKB-UniRule"/>
</dbReference>
<evidence type="ECO:0000259" key="9">
    <source>
        <dbReference type="PROSITE" id="PS51192"/>
    </source>
</evidence>
<name>A0A087GDW6_ARAAL</name>
<feature type="compositionally biased region" description="Basic and acidic residues" evidence="8">
    <location>
        <begin position="43"/>
        <end position="62"/>
    </location>
</feature>
<comment type="domain">
    <text evidence="7">The Q motif is unique to and characteristic of the DEAD box family of RNA helicases and controls ATP binding and hydrolysis.</text>
</comment>
<gene>
    <name evidence="12" type="ordered locus">AALP_Aa8g467600</name>
</gene>
<evidence type="ECO:0000259" key="10">
    <source>
        <dbReference type="PROSITE" id="PS51194"/>
    </source>
</evidence>
<keyword evidence="3 7" id="KW-0347">Helicase</keyword>
<dbReference type="Pfam" id="PF00271">
    <property type="entry name" value="Helicase_C"/>
    <property type="match status" value="1"/>
</dbReference>
<dbReference type="InterPro" id="IPR014001">
    <property type="entry name" value="Helicase_ATP-bd"/>
</dbReference>
<dbReference type="Gene3D" id="3.40.50.300">
    <property type="entry name" value="P-loop containing nucleotide triphosphate hydrolases"/>
    <property type="match status" value="2"/>
</dbReference>
<feature type="compositionally biased region" description="Basic and acidic residues" evidence="8">
    <location>
        <begin position="95"/>
        <end position="129"/>
    </location>
</feature>
<proteinExistence type="inferred from homology"/>
<dbReference type="PROSITE" id="PS51195">
    <property type="entry name" value="Q_MOTIF"/>
    <property type="match status" value="1"/>
</dbReference>
<dbReference type="Proteomes" id="UP000029120">
    <property type="component" value="Chromosome 8"/>
</dbReference>
<dbReference type="Gramene" id="KFK28068">
    <property type="protein sequence ID" value="KFK28068"/>
    <property type="gene ID" value="AALP_AA8G467600"/>
</dbReference>
<feature type="domain" description="Helicase C-terminal" evidence="10">
    <location>
        <begin position="495"/>
        <end position="642"/>
    </location>
</feature>
<keyword evidence="5 7" id="KW-0694">RNA-binding</keyword>